<dbReference type="AlphaFoldDB" id="A0A1Y2ERM5"/>
<evidence type="ECO:0000313" key="2">
    <source>
        <dbReference type="EMBL" id="ORY74241.1"/>
    </source>
</evidence>
<dbReference type="EMBL" id="MCOG01000030">
    <property type="protein sequence ID" value="ORY74241.1"/>
    <property type="molecule type" value="Genomic_DNA"/>
</dbReference>
<reference evidence="2 3" key="1">
    <citation type="submission" date="2016-08" db="EMBL/GenBank/DDBJ databases">
        <title>A Parts List for Fungal Cellulosomes Revealed by Comparative Genomics.</title>
        <authorList>
            <consortium name="DOE Joint Genome Institute"/>
            <person name="Haitjema C.H."/>
            <person name="Gilmore S.P."/>
            <person name="Henske J.K."/>
            <person name="Solomon K.V."/>
            <person name="De Groot R."/>
            <person name="Kuo A."/>
            <person name="Mondo S.J."/>
            <person name="Salamov A.A."/>
            <person name="Labutti K."/>
            <person name="Zhao Z."/>
            <person name="Chiniquy J."/>
            <person name="Barry K."/>
            <person name="Brewer H.M."/>
            <person name="Purvine S.O."/>
            <person name="Wright A.T."/>
            <person name="Boxma B."/>
            <person name="Van Alen T."/>
            <person name="Hackstein J.H."/>
            <person name="Baker S.E."/>
            <person name="Grigoriev I.V."/>
            <person name="O'Malley M.A."/>
        </authorList>
    </citation>
    <scope>NUCLEOTIDE SEQUENCE [LARGE SCALE GENOMIC DNA]</scope>
    <source>
        <strain evidence="2 3">G1</strain>
    </source>
</reference>
<feature type="region of interest" description="Disordered" evidence="1">
    <location>
        <begin position="33"/>
        <end position="59"/>
    </location>
</feature>
<dbReference type="Proteomes" id="UP000193920">
    <property type="component" value="Unassembled WGS sequence"/>
</dbReference>
<keyword evidence="3" id="KW-1185">Reference proteome</keyword>
<comment type="caution">
    <text evidence="2">The sequence shown here is derived from an EMBL/GenBank/DDBJ whole genome shotgun (WGS) entry which is preliminary data.</text>
</comment>
<organism evidence="2 3">
    <name type="scientific">Neocallimastix californiae</name>
    <dbReference type="NCBI Taxonomy" id="1754190"/>
    <lineage>
        <taxon>Eukaryota</taxon>
        <taxon>Fungi</taxon>
        <taxon>Fungi incertae sedis</taxon>
        <taxon>Chytridiomycota</taxon>
        <taxon>Chytridiomycota incertae sedis</taxon>
        <taxon>Neocallimastigomycetes</taxon>
        <taxon>Neocallimastigales</taxon>
        <taxon>Neocallimastigaceae</taxon>
        <taxon>Neocallimastix</taxon>
    </lineage>
</organism>
<accession>A0A1Y2ERM5</accession>
<sequence length="103" mass="12547">MYKSNEAELLFYIISGDIEKIKLFLRNKCIDINKSDENDDPRLDRLEKEKQELGRHEKERKEIEDENELLKKELEKERQNILLHSNIHYYLIISVKFNKIEKN</sequence>
<evidence type="ECO:0000313" key="3">
    <source>
        <dbReference type="Proteomes" id="UP000193920"/>
    </source>
</evidence>
<gene>
    <name evidence="2" type="ORF">LY90DRAFT_666366</name>
</gene>
<protein>
    <submittedName>
        <fullName evidence="2">Uncharacterized protein</fullName>
    </submittedName>
</protein>
<name>A0A1Y2ERM5_9FUNG</name>
<evidence type="ECO:0000256" key="1">
    <source>
        <dbReference type="SAM" id="MobiDB-lite"/>
    </source>
</evidence>
<proteinExistence type="predicted"/>